<gene>
    <name evidence="19" type="ORF">fugu_017343</name>
</gene>
<dbReference type="GO" id="GO:0000049">
    <property type="term" value="F:tRNA binding"/>
    <property type="evidence" value="ECO:0007669"/>
    <property type="project" value="UniProtKB-KW"/>
</dbReference>
<evidence type="ECO:0000256" key="5">
    <source>
        <dbReference type="ARBA" id="ARBA00022555"/>
    </source>
</evidence>
<dbReference type="UniPathway" id="UPA00988"/>
<evidence type="ECO:0000256" key="7">
    <source>
        <dbReference type="ARBA" id="ARBA00022691"/>
    </source>
</evidence>
<keyword evidence="7 15" id="KW-0949">S-adenosyl-L-methionine</keyword>
<evidence type="ECO:0000256" key="8">
    <source>
        <dbReference type="ARBA" id="ARBA00022694"/>
    </source>
</evidence>
<dbReference type="CDD" id="cd01335">
    <property type="entry name" value="Radical_SAM"/>
    <property type="match status" value="1"/>
</dbReference>
<dbReference type="PROSITE" id="PS51186">
    <property type="entry name" value="GNAT"/>
    <property type="match status" value="1"/>
</dbReference>
<dbReference type="GO" id="GO:0051539">
    <property type="term" value="F:4 iron, 4 sulfur cluster binding"/>
    <property type="evidence" value="ECO:0007669"/>
    <property type="project" value="UniProtKB-KW"/>
</dbReference>
<dbReference type="Pfam" id="PF16199">
    <property type="entry name" value="Radical_SAM_C"/>
    <property type="match status" value="1"/>
</dbReference>
<evidence type="ECO:0000256" key="13">
    <source>
        <dbReference type="ARBA" id="ARBA00023315"/>
    </source>
</evidence>
<dbReference type="SMART" id="SM00729">
    <property type="entry name" value="Elp3"/>
    <property type="match status" value="1"/>
</dbReference>
<dbReference type="InterPro" id="IPR032432">
    <property type="entry name" value="Radical_SAM_C"/>
</dbReference>
<keyword evidence="20" id="KW-1185">Reference proteome</keyword>
<dbReference type="PROSITE" id="PS51918">
    <property type="entry name" value="RADICAL_SAM"/>
    <property type="match status" value="1"/>
</dbReference>
<reference evidence="19 20" key="1">
    <citation type="submission" date="2019-04" db="EMBL/GenBank/DDBJ databases">
        <title>The sequence and de novo assembly of Takifugu bimaculatus genome using PacBio and Hi-C technologies.</title>
        <authorList>
            <person name="Xu P."/>
            <person name="Liu B."/>
            <person name="Zhou Z."/>
        </authorList>
    </citation>
    <scope>NUCLEOTIDE SEQUENCE [LARGE SCALE GENOMIC DNA]</scope>
    <source>
        <strain evidence="19">TB-2018</strain>
        <tissue evidence="19">Muscle</tissue>
    </source>
</reference>
<dbReference type="GO" id="GO:0005737">
    <property type="term" value="C:cytoplasm"/>
    <property type="evidence" value="ECO:0007669"/>
    <property type="project" value="TreeGrafter"/>
</dbReference>
<dbReference type="PANTHER" id="PTHR11135:SF0">
    <property type="entry name" value="ELONGATOR COMPLEX PROTEIN 3"/>
    <property type="match status" value="1"/>
</dbReference>
<keyword evidence="4" id="KW-0004">4Fe-4S</keyword>
<evidence type="ECO:0000256" key="15">
    <source>
        <dbReference type="PIRNR" id="PIRNR005669"/>
    </source>
</evidence>
<dbReference type="GO" id="GO:0033588">
    <property type="term" value="C:elongator holoenzyme complex"/>
    <property type="evidence" value="ECO:0007669"/>
    <property type="project" value="TreeGrafter"/>
</dbReference>
<evidence type="ECO:0000313" key="20">
    <source>
        <dbReference type="Proteomes" id="UP000516260"/>
    </source>
</evidence>
<dbReference type="PANTHER" id="PTHR11135">
    <property type="entry name" value="HISTONE ACETYLTRANSFERASE-RELATED"/>
    <property type="match status" value="1"/>
</dbReference>
<dbReference type="GO" id="GO:0046872">
    <property type="term" value="F:metal ion binding"/>
    <property type="evidence" value="ECO:0007669"/>
    <property type="project" value="UniProtKB-KW"/>
</dbReference>
<evidence type="ECO:0000256" key="3">
    <source>
        <dbReference type="ARBA" id="ARBA00020266"/>
    </source>
</evidence>
<dbReference type="SUPFAM" id="SSF102114">
    <property type="entry name" value="Radical SAM enzymes"/>
    <property type="match status" value="1"/>
</dbReference>
<evidence type="ECO:0000313" key="19">
    <source>
        <dbReference type="EMBL" id="TNM94584.1"/>
    </source>
</evidence>
<keyword evidence="9 15" id="KW-0479">Metal-binding</keyword>
<evidence type="ECO:0000256" key="14">
    <source>
        <dbReference type="ARBA" id="ARBA00047372"/>
    </source>
</evidence>
<accession>A0A4Z2BQN5</accession>
<dbReference type="InterPro" id="IPR006638">
    <property type="entry name" value="Elp3/MiaA/NifB-like_rSAM"/>
</dbReference>
<feature type="domain" description="N-acetyltransferase" evidence="17">
    <location>
        <begin position="397"/>
        <end position="553"/>
    </location>
</feature>
<keyword evidence="6 15" id="KW-0808">Transferase</keyword>
<dbReference type="SFLD" id="SFLDG01086">
    <property type="entry name" value="elongater_protein-like"/>
    <property type="match status" value="1"/>
</dbReference>
<keyword evidence="12 15" id="KW-0411">Iron-sulfur</keyword>
<evidence type="ECO:0000256" key="2">
    <source>
        <dbReference type="ARBA" id="ARBA00005494"/>
    </source>
</evidence>
<organism evidence="19 20">
    <name type="scientific">Takifugu bimaculatus</name>
    <dbReference type="NCBI Taxonomy" id="433685"/>
    <lineage>
        <taxon>Eukaryota</taxon>
        <taxon>Metazoa</taxon>
        <taxon>Chordata</taxon>
        <taxon>Craniata</taxon>
        <taxon>Vertebrata</taxon>
        <taxon>Euteleostomi</taxon>
        <taxon>Actinopterygii</taxon>
        <taxon>Neopterygii</taxon>
        <taxon>Teleostei</taxon>
        <taxon>Neoteleostei</taxon>
        <taxon>Acanthomorphata</taxon>
        <taxon>Eupercaria</taxon>
        <taxon>Tetraodontiformes</taxon>
        <taxon>Tetradontoidea</taxon>
        <taxon>Tetraodontidae</taxon>
        <taxon>Takifugu</taxon>
    </lineage>
</organism>
<dbReference type="InterPro" id="IPR007197">
    <property type="entry name" value="rSAM"/>
</dbReference>
<comment type="caution">
    <text evidence="19">The sequence shown here is derived from an EMBL/GenBank/DDBJ whole genome shotgun (WGS) entry which is preliminary data.</text>
</comment>
<sequence length="553" mass="62965">MGKPKKKSDLSRAELMMMTIADVIKQLVEAHEDGKDINLNRVKTKTSAKYGLQAQPRLVDIIAAVPPQYRRALVPKLKAKPIRTASGIAVVAVMCKPHRCPHISFTGNICVYCPGGPDSDFEYSTQSYTGYEPTSMRAIRARYDPYLQTRHRVEQLKQLGHSVDKVEFIVMGGTFMSLPEDYRDYFIRNLHDALSGHTSNNVAEAVRYSERSNTKCVGITIETRPDYCLKRHLSDMLGYGCTRLEIGVQSVYEDVARDTNRGHTVRAVCESFHLSKDAGFKVVAHMMPDLPNVGMERDIEQFIEFFENPAFRPDGLKLYPTLVIRGTGLYELWKTGRYKSYTPSDLVDLVARILALVPPWTRVYRVQRDIPMPLVSSGVEHGNLRELALARMKDMGTECRDVRTREVGIQEIHHKVRPYQVELIRRDYVANGGWETFLSYEDPEQDILIGLLRLRRCSPQSFRPELKGGVSIVRELHVYGSVVPVSSRDPSKFQHQGFGMMLMEEAERIARDEHGSNRLAVISGVGTRNYYRKMGYELEGPYMVKHLWEPGTD</sequence>
<dbReference type="Proteomes" id="UP000516260">
    <property type="component" value="Chromosome 19"/>
</dbReference>
<dbReference type="EC" id="2.3.1.-" evidence="15"/>
<dbReference type="InterPro" id="IPR058240">
    <property type="entry name" value="rSAM_sf"/>
</dbReference>
<dbReference type="Pfam" id="PF23613">
    <property type="entry name" value="ELP3_N"/>
    <property type="match status" value="1"/>
</dbReference>
<dbReference type="GO" id="GO:0005634">
    <property type="term" value="C:nucleus"/>
    <property type="evidence" value="ECO:0007669"/>
    <property type="project" value="TreeGrafter"/>
</dbReference>
<evidence type="ECO:0000256" key="16">
    <source>
        <dbReference type="PIRSR" id="PIRSR005669-1"/>
    </source>
</evidence>
<comment type="pathway">
    <text evidence="1">tRNA modification; 5-methoxycarbonylmethyl-2-thiouridine-tRNA biosynthesis.</text>
</comment>
<keyword evidence="8 15" id="KW-0819">tRNA processing</keyword>
<evidence type="ECO:0000256" key="10">
    <source>
        <dbReference type="ARBA" id="ARBA00022884"/>
    </source>
</evidence>
<name>A0A4Z2BQN5_9TELE</name>
<evidence type="ECO:0000259" key="17">
    <source>
        <dbReference type="PROSITE" id="PS51186"/>
    </source>
</evidence>
<dbReference type="PIRSF" id="PIRSF005669">
    <property type="entry name" value="Hist_AcTrfase_ELP3"/>
    <property type="match status" value="1"/>
</dbReference>
<dbReference type="InterPro" id="IPR034687">
    <property type="entry name" value="ELP3-like"/>
</dbReference>
<dbReference type="SUPFAM" id="SSF55729">
    <property type="entry name" value="Acyl-CoA N-acyltransferases (Nat)"/>
    <property type="match status" value="1"/>
</dbReference>
<keyword evidence="5 15" id="KW-0820">tRNA-binding</keyword>
<feature type="domain" description="Radical SAM core" evidence="18">
    <location>
        <begin position="83"/>
        <end position="373"/>
    </location>
</feature>
<evidence type="ECO:0000256" key="9">
    <source>
        <dbReference type="ARBA" id="ARBA00022723"/>
    </source>
</evidence>
<keyword evidence="13 15" id="KW-0012">Acyltransferase</keyword>
<comment type="catalytic activity">
    <reaction evidence="14">
        <text>uridine(34) in tRNA + acetyl-CoA + S-adenosyl-L-methionine + H2O = 5-(carboxymethyl)uridine(34) in tRNA + 5'-deoxyadenosine + L-methionine + CoA + 2 H(+)</text>
        <dbReference type="Rhea" id="RHEA:61020"/>
        <dbReference type="Rhea" id="RHEA-COMP:10407"/>
        <dbReference type="Rhea" id="RHEA-COMP:11727"/>
        <dbReference type="ChEBI" id="CHEBI:15377"/>
        <dbReference type="ChEBI" id="CHEBI:15378"/>
        <dbReference type="ChEBI" id="CHEBI:17319"/>
        <dbReference type="ChEBI" id="CHEBI:57287"/>
        <dbReference type="ChEBI" id="CHEBI:57288"/>
        <dbReference type="ChEBI" id="CHEBI:57844"/>
        <dbReference type="ChEBI" id="CHEBI:59789"/>
        <dbReference type="ChEBI" id="CHEBI:65315"/>
        <dbReference type="ChEBI" id="CHEBI:74882"/>
        <dbReference type="EC" id="2.3.1.311"/>
    </reaction>
    <physiologicalReaction direction="left-to-right" evidence="14">
        <dbReference type="Rhea" id="RHEA:61021"/>
    </physiologicalReaction>
</comment>
<comment type="similarity">
    <text evidence="2 15">Belongs to the ELP3 family.</text>
</comment>
<dbReference type="SFLD" id="SFLDS00029">
    <property type="entry name" value="Radical_SAM"/>
    <property type="match status" value="1"/>
</dbReference>
<evidence type="ECO:0000256" key="1">
    <source>
        <dbReference type="ARBA" id="ARBA00005043"/>
    </source>
</evidence>
<dbReference type="Gene3D" id="3.40.630.30">
    <property type="match status" value="1"/>
</dbReference>
<dbReference type="AlphaFoldDB" id="A0A4Z2BQN5"/>
<dbReference type="FunFam" id="3.40.630.30:FF:000003">
    <property type="entry name" value="Elongator complex protein 3"/>
    <property type="match status" value="1"/>
</dbReference>
<feature type="binding site" evidence="16">
    <location>
        <position position="100"/>
    </location>
    <ligand>
        <name>[4Fe-4S] cluster</name>
        <dbReference type="ChEBI" id="CHEBI:49883"/>
        <note>4Fe-4S-S-AdoMet</note>
    </ligand>
</feature>
<evidence type="ECO:0000256" key="12">
    <source>
        <dbReference type="ARBA" id="ARBA00023014"/>
    </source>
</evidence>
<keyword evidence="11 16" id="KW-0408">Iron</keyword>
<dbReference type="InterPro" id="IPR039661">
    <property type="entry name" value="ELP3"/>
</dbReference>
<evidence type="ECO:0000256" key="6">
    <source>
        <dbReference type="ARBA" id="ARBA00022679"/>
    </source>
</evidence>
<proteinExistence type="inferred from homology"/>
<dbReference type="GO" id="GO:0106261">
    <property type="term" value="F:tRNA uridine(34) acetyltransferase activity"/>
    <property type="evidence" value="ECO:0007669"/>
    <property type="project" value="UniProtKB-EC"/>
</dbReference>
<evidence type="ECO:0000256" key="11">
    <source>
        <dbReference type="ARBA" id="ARBA00023004"/>
    </source>
</evidence>
<dbReference type="InterPro" id="IPR016181">
    <property type="entry name" value="Acyl_CoA_acyltransferase"/>
</dbReference>
<dbReference type="EMBL" id="SWLE01000011">
    <property type="protein sequence ID" value="TNM94584.1"/>
    <property type="molecule type" value="Genomic_DNA"/>
</dbReference>
<feature type="binding site" evidence="16">
    <location>
        <position position="110"/>
    </location>
    <ligand>
        <name>[4Fe-4S] cluster</name>
        <dbReference type="ChEBI" id="CHEBI:49883"/>
        <note>4Fe-4S-S-AdoMet</note>
    </ligand>
</feature>
<dbReference type="InterPro" id="IPR000182">
    <property type="entry name" value="GNAT_dom"/>
</dbReference>
<feature type="binding site" evidence="16">
    <location>
        <position position="113"/>
    </location>
    <ligand>
        <name>[4Fe-4S] cluster</name>
        <dbReference type="ChEBI" id="CHEBI:49883"/>
        <note>4Fe-4S-S-AdoMet</note>
    </ligand>
</feature>
<comment type="cofactor">
    <cofactor evidence="15 16">
        <name>[4Fe-4S] cluster</name>
        <dbReference type="ChEBI" id="CHEBI:49883"/>
    </cofactor>
    <text evidence="15 16">Binds 1 [4Fe-4S] cluster. The cluster is coordinated with 3 cysteines and an exchangeable S-adenosyl-L-methionine.</text>
</comment>
<dbReference type="NCBIfam" id="TIGR01211">
    <property type="entry name" value="ELP3"/>
    <property type="match status" value="1"/>
</dbReference>
<dbReference type="GO" id="GO:0002926">
    <property type="term" value="P:tRNA wobble base 5-methoxycarbonylmethyl-2-thiouridinylation"/>
    <property type="evidence" value="ECO:0007669"/>
    <property type="project" value="TreeGrafter"/>
</dbReference>
<keyword evidence="10" id="KW-0694">RNA-binding</keyword>
<dbReference type="Pfam" id="PF04055">
    <property type="entry name" value="Radical_SAM"/>
    <property type="match status" value="1"/>
</dbReference>
<evidence type="ECO:0000259" key="18">
    <source>
        <dbReference type="PROSITE" id="PS51918"/>
    </source>
</evidence>
<evidence type="ECO:0000256" key="4">
    <source>
        <dbReference type="ARBA" id="ARBA00022485"/>
    </source>
</evidence>
<protein>
    <recommendedName>
        <fullName evidence="3 15">Elongator complex protein 3</fullName>
        <ecNumber evidence="15">2.3.1.-</ecNumber>
    </recommendedName>
</protein>
<dbReference type="SFLD" id="SFLDF00344">
    <property type="entry name" value="ELP3-like"/>
    <property type="match status" value="1"/>
</dbReference>
<comment type="function">
    <text evidence="15">Catalytic tRNA acetyltransferase subunit of the elongator complex, which is required for multiple tRNA modifications, including mcm5U (5-methoxycarbonylmethyl uridine), mcm5s2U (5-methoxycarbonylmethyl-2-thiouridine), and ncm5U (5-carbamoylmethyl uridine). In the elongator complex, acts as a tRNA uridine(34) acetyltransferase by mediating formation of carboxymethyluridine in the wobble base at position 34 in tRNAs.</text>
</comment>
<dbReference type="InterPro" id="IPR056591">
    <property type="entry name" value="ELP3-like_N"/>
</dbReference>